<name>A0A0F8YFC0_9ZZZZ</name>
<evidence type="ECO:0000313" key="1">
    <source>
        <dbReference type="EMBL" id="KKK80132.1"/>
    </source>
</evidence>
<organism evidence="1">
    <name type="scientific">marine sediment metagenome</name>
    <dbReference type="NCBI Taxonomy" id="412755"/>
    <lineage>
        <taxon>unclassified sequences</taxon>
        <taxon>metagenomes</taxon>
        <taxon>ecological metagenomes</taxon>
    </lineage>
</organism>
<protein>
    <submittedName>
        <fullName evidence="1">Uncharacterized protein</fullName>
    </submittedName>
</protein>
<sequence>MIHALIDGDWILYAAGFAGQKTKLVCPVLFGMEEFDNITTL</sequence>
<reference evidence="1" key="1">
    <citation type="journal article" date="2015" name="Nature">
        <title>Complex archaea that bridge the gap between prokaryotes and eukaryotes.</title>
        <authorList>
            <person name="Spang A."/>
            <person name="Saw J.H."/>
            <person name="Jorgensen S.L."/>
            <person name="Zaremba-Niedzwiedzka K."/>
            <person name="Martijn J."/>
            <person name="Lind A.E."/>
            <person name="van Eijk R."/>
            <person name="Schleper C."/>
            <person name="Guy L."/>
            <person name="Ettema T.J."/>
        </authorList>
    </citation>
    <scope>NUCLEOTIDE SEQUENCE</scope>
</reference>
<feature type="non-terminal residue" evidence="1">
    <location>
        <position position="41"/>
    </location>
</feature>
<proteinExistence type="predicted"/>
<comment type="caution">
    <text evidence="1">The sequence shown here is derived from an EMBL/GenBank/DDBJ whole genome shotgun (WGS) entry which is preliminary data.</text>
</comment>
<dbReference type="AlphaFoldDB" id="A0A0F8YFC0"/>
<dbReference type="EMBL" id="LAZR01053723">
    <property type="protein sequence ID" value="KKK80132.1"/>
    <property type="molecule type" value="Genomic_DNA"/>
</dbReference>
<gene>
    <name evidence="1" type="ORF">LCGC14_2826580</name>
</gene>
<accession>A0A0F8YFC0</accession>